<reference evidence="2" key="1">
    <citation type="submission" date="2019-11" db="EMBL/GenBank/DDBJ databases">
        <authorList>
            <person name="Feng L."/>
        </authorList>
    </citation>
    <scope>NUCLEOTIDE SEQUENCE</scope>
    <source>
        <strain evidence="2">VparvulaLFYP99</strain>
    </source>
</reference>
<name>A0A6N2Z504_VEIPA</name>
<sequence>MENIFLSNTKEAMPYTSPRGGGGGPQYPILNRPLAHVRKLKSELKAIINNSQEQVATIQKKEGIYLEVSGKQGYDLNYKSLEAERSGIHLLNVKKRIT</sequence>
<dbReference type="RefSeq" id="WP_156697043.1">
    <property type="nucleotide sequence ID" value="NZ_CACRUG010000005.1"/>
</dbReference>
<feature type="compositionally biased region" description="Polar residues" evidence="1">
    <location>
        <begin position="1"/>
        <end position="10"/>
    </location>
</feature>
<dbReference type="EMBL" id="CACRUG010000005">
    <property type="protein sequence ID" value="VYT73277.1"/>
    <property type="molecule type" value="Genomic_DNA"/>
</dbReference>
<evidence type="ECO:0000256" key="1">
    <source>
        <dbReference type="SAM" id="MobiDB-lite"/>
    </source>
</evidence>
<dbReference type="AlphaFoldDB" id="A0A6N2Z504"/>
<proteinExistence type="predicted"/>
<gene>
    <name evidence="2" type="ORF">VPLFYP99_01048</name>
</gene>
<protein>
    <submittedName>
        <fullName evidence="2">Uncharacterized protein</fullName>
    </submittedName>
</protein>
<feature type="region of interest" description="Disordered" evidence="1">
    <location>
        <begin position="1"/>
        <end position="28"/>
    </location>
</feature>
<accession>A0A6N2Z504</accession>
<evidence type="ECO:0000313" key="2">
    <source>
        <dbReference type="EMBL" id="VYT73277.1"/>
    </source>
</evidence>
<organism evidence="2">
    <name type="scientific">Veillonella parvula</name>
    <name type="common">Staphylococcus parvulus</name>
    <dbReference type="NCBI Taxonomy" id="29466"/>
    <lineage>
        <taxon>Bacteria</taxon>
        <taxon>Bacillati</taxon>
        <taxon>Bacillota</taxon>
        <taxon>Negativicutes</taxon>
        <taxon>Veillonellales</taxon>
        <taxon>Veillonellaceae</taxon>
        <taxon>Veillonella</taxon>
    </lineage>
</organism>